<proteinExistence type="predicted"/>
<accession>A0A4R4VGZ6</accession>
<dbReference type="EMBL" id="SMKO01000079">
    <property type="protein sequence ID" value="TDD01315.1"/>
    <property type="molecule type" value="Genomic_DNA"/>
</dbReference>
<keyword evidence="2" id="KW-1185">Reference proteome</keyword>
<name>A0A4R4VGZ6_9ACTN</name>
<dbReference type="Proteomes" id="UP000295258">
    <property type="component" value="Unassembled WGS sequence"/>
</dbReference>
<sequence length="62" mass="7232">MLPRSLKLLMGAGEPHLKPFDLAEPAAFGDFAYPVVQIRDDLCQPRRWCWIWQHRDISGRLL</sequence>
<dbReference type="RefSeq" id="WP_132597868.1">
    <property type="nucleotide sequence ID" value="NZ_SMKO01000079.1"/>
</dbReference>
<evidence type="ECO:0000313" key="2">
    <source>
        <dbReference type="Proteomes" id="UP000295258"/>
    </source>
</evidence>
<gene>
    <name evidence="1" type="ORF">E1292_26230</name>
</gene>
<evidence type="ECO:0000313" key="1">
    <source>
        <dbReference type="EMBL" id="TDD01315.1"/>
    </source>
</evidence>
<dbReference type="AlphaFoldDB" id="A0A4R4VGZ6"/>
<comment type="caution">
    <text evidence="1">The sequence shown here is derived from an EMBL/GenBank/DDBJ whole genome shotgun (WGS) entry which is preliminary data.</text>
</comment>
<reference evidence="1 2" key="1">
    <citation type="submission" date="2019-03" db="EMBL/GenBank/DDBJ databases">
        <title>Draft genome sequences of novel Actinobacteria.</title>
        <authorList>
            <person name="Sahin N."/>
            <person name="Ay H."/>
            <person name="Saygin H."/>
        </authorList>
    </citation>
    <scope>NUCLEOTIDE SEQUENCE [LARGE SCALE GENOMIC DNA]</scope>
    <source>
        <strain evidence="1 2">KC310</strain>
    </source>
</reference>
<protein>
    <submittedName>
        <fullName evidence="1">Uncharacterized protein</fullName>
    </submittedName>
</protein>
<organism evidence="1 2">
    <name type="scientific">Nonomuraea deserti</name>
    <dbReference type="NCBI Taxonomy" id="1848322"/>
    <lineage>
        <taxon>Bacteria</taxon>
        <taxon>Bacillati</taxon>
        <taxon>Actinomycetota</taxon>
        <taxon>Actinomycetes</taxon>
        <taxon>Streptosporangiales</taxon>
        <taxon>Streptosporangiaceae</taxon>
        <taxon>Nonomuraea</taxon>
    </lineage>
</organism>